<dbReference type="PANTHER" id="PTHR30563">
    <property type="entry name" value="DNA RECOMBINATION PROTEIN RMUC"/>
    <property type="match status" value="1"/>
</dbReference>
<keyword evidence="4" id="KW-0472">Membrane</keyword>
<dbReference type="GO" id="GO:0006310">
    <property type="term" value="P:DNA recombination"/>
    <property type="evidence" value="ECO:0007669"/>
    <property type="project" value="UniProtKB-KW"/>
</dbReference>
<dbReference type="InterPro" id="IPR003798">
    <property type="entry name" value="DNA_recombination_RmuC"/>
</dbReference>
<evidence type="ECO:0000256" key="4">
    <source>
        <dbReference type="SAM" id="Phobius"/>
    </source>
</evidence>
<name>A0A6J5Z311_9ZZZZ</name>
<keyword evidence="2" id="KW-0233">DNA recombination</keyword>
<feature type="transmembrane region" description="Helical" evidence="4">
    <location>
        <begin position="15"/>
        <end position="37"/>
    </location>
</feature>
<evidence type="ECO:0000313" key="5">
    <source>
        <dbReference type="EMBL" id="CAB4335936.1"/>
    </source>
</evidence>
<organism evidence="5">
    <name type="scientific">freshwater metagenome</name>
    <dbReference type="NCBI Taxonomy" id="449393"/>
    <lineage>
        <taxon>unclassified sequences</taxon>
        <taxon>metagenomes</taxon>
        <taxon>ecological metagenomes</taxon>
    </lineage>
</organism>
<accession>A0A6J5Z311</accession>
<feature type="coiled-coil region" evidence="3">
    <location>
        <begin position="55"/>
        <end position="113"/>
    </location>
</feature>
<reference evidence="5" key="1">
    <citation type="submission" date="2020-05" db="EMBL/GenBank/DDBJ databases">
        <authorList>
            <person name="Chiriac C."/>
            <person name="Salcher M."/>
            <person name="Ghai R."/>
            <person name="Kavagutti S V."/>
        </authorList>
    </citation>
    <scope>NUCLEOTIDE SEQUENCE</scope>
</reference>
<gene>
    <name evidence="5" type="ORF">UFOPK3820_00569</name>
</gene>
<evidence type="ECO:0000256" key="1">
    <source>
        <dbReference type="ARBA" id="ARBA00023054"/>
    </source>
</evidence>
<dbReference type="PANTHER" id="PTHR30563:SF0">
    <property type="entry name" value="DNA RECOMBINATION PROTEIN RMUC"/>
    <property type="match status" value="1"/>
</dbReference>
<keyword evidence="1 3" id="KW-0175">Coiled coil</keyword>
<dbReference type="EMBL" id="CAESAB010000016">
    <property type="protein sequence ID" value="CAB4335936.1"/>
    <property type="molecule type" value="Genomic_DNA"/>
</dbReference>
<evidence type="ECO:0000256" key="3">
    <source>
        <dbReference type="SAM" id="Coils"/>
    </source>
</evidence>
<protein>
    <submittedName>
        <fullName evidence="5">Unannotated protein</fullName>
    </submittedName>
</protein>
<proteinExistence type="predicted"/>
<keyword evidence="4" id="KW-1133">Transmembrane helix</keyword>
<dbReference type="Pfam" id="PF02646">
    <property type="entry name" value="RmuC"/>
    <property type="match status" value="1"/>
</dbReference>
<evidence type="ECO:0000256" key="2">
    <source>
        <dbReference type="ARBA" id="ARBA00023172"/>
    </source>
</evidence>
<sequence>MIVTPSCHDCLMSSALVTLITLIIGLFIGLALGMWIARIKSASSGGDSSRISQELNDVKVLLKASEDRLKMAEAKNENETKIATQMEEMKTTVERMRAQAQDAAEKRVASETQLIGTIDEMRKASTTFFDETKKIAGALSNSQTRGKFGEAQLELLLEQAGLREDHEYVAQRSTTDADSSGIPDITVAMPGGSKLFIDSKFPFDRFLEAFGTDNQAERDELLLQHTKDLLKHVDALSKRGYHKSQNSPDFVVLFLPFETLLAESLRLDPLLLEKAFKVGVTLATPTSMMALLRTVGHIFTRNKLAENADDITKVAATFLKNITLLHSKIVAVGKAINSTSKAYEDLIPTAEKTVLAPARRINKLGVAGDKDKLAIEYPESPAKVRELQNAELDGPDDFIDVEVVEE</sequence>
<dbReference type="AlphaFoldDB" id="A0A6J5Z311"/>
<keyword evidence="4" id="KW-0812">Transmembrane</keyword>